<reference evidence="5 6" key="1">
    <citation type="journal article" date="2019" name="Int. J. Syst. Evol. Microbiol.">
        <title>The Global Catalogue of Microorganisms (GCM) 10K type strain sequencing project: providing services to taxonomists for standard genome sequencing and annotation.</title>
        <authorList>
            <consortium name="The Broad Institute Genomics Platform"/>
            <consortium name="The Broad Institute Genome Sequencing Center for Infectious Disease"/>
            <person name="Wu L."/>
            <person name="Ma J."/>
        </authorList>
    </citation>
    <scope>NUCLEOTIDE SEQUENCE [LARGE SCALE GENOMIC DNA]</scope>
    <source>
        <strain evidence="5 6">JCM 15592</strain>
    </source>
</reference>
<dbReference type="EMBL" id="BAAAPO010000033">
    <property type="protein sequence ID" value="GAA1796946.1"/>
    <property type="molecule type" value="Genomic_DNA"/>
</dbReference>
<dbReference type="PROSITE" id="PS00584">
    <property type="entry name" value="PFKB_KINASES_2"/>
    <property type="match status" value="1"/>
</dbReference>
<dbReference type="PANTHER" id="PTHR10584">
    <property type="entry name" value="SUGAR KINASE"/>
    <property type="match status" value="1"/>
</dbReference>
<dbReference type="GO" id="GO:0016301">
    <property type="term" value="F:kinase activity"/>
    <property type="evidence" value="ECO:0007669"/>
    <property type="project" value="UniProtKB-KW"/>
</dbReference>
<dbReference type="PROSITE" id="PS00583">
    <property type="entry name" value="PFKB_KINASES_1"/>
    <property type="match status" value="1"/>
</dbReference>
<organism evidence="5 6">
    <name type="scientific">Nostocoides veronense</name>
    <dbReference type="NCBI Taxonomy" id="330836"/>
    <lineage>
        <taxon>Bacteria</taxon>
        <taxon>Bacillati</taxon>
        <taxon>Actinomycetota</taxon>
        <taxon>Actinomycetes</taxon>
        <taxon>Micrococcales</taxon>
        <taxon>Intrasporangiaceae</taxon>
        <taxon>Nostocoides</taxon>
    </lineage>
</organism>
<evidence type="ECO:0000256" key="1">
    <source>
        <dbReference type="ARBA" id="ARBA00022679"/>
    </source>
</evidence>
<feature type="compositionally biased region" description="Polar residues" evidence="3">
    <location>
        <begin position="202"/>
        <end position="227"/>
    </location>
</feature>
<keyword evidence="2 5" id="KW-0418">Kinase</keyword>
<evidence type="ECO:0000259" key="4">
    <source>
        <dbReference type="Pfam" id="PF00294"/>
    </source>
</evidence>
<feature type="region of interest" description="Disordered" evidence="3">
    <location>
        <begin position="202"/>
        <end position="243"/>
    </location>
</feature>
<dbReference type="Pfam" id="PF00294">
    <property type="entry name" value="PfkB"/>
    <property type="match status" value="2"/>
</dbReference>
<evidence type="ECO:0000313" key="5">
    <source>
        <dbReference type="EMBL" id="GAA1796946.1"/>
    </source>
</evidence>
<keyword evidence="1" id="KW-0808">Transferase</keyword>
<dbReference type="PANTHER" id="PTHR10584:SF166">
    <property type="entry name" value="RIBOKINASE"/>
    <property type="match status" value="1"/>
</dbReference>
<dbReference type="InterPro" id="IPR029056">
    <property type="entry name" value="Ribokinase-like"/>
</dbReference>
<dbReference type="InterPro" id="IPR011611">
    <property type="entry name" value="PfkB_dom"/>
</dbReference>
<evidence type="ECO:0000256" key="2">
    <source>
        <dbReference type="ARBA" id="ARBA00022777"/>
    </source>
</evidence>
<proteinExistence type="predicted"/>
<sequence length="354" mass="35470">MTRPRRVVVVGGANVDVVARCGGPADPGSSTPGLVTVCDGGVGRNIAENLARLGTPVALVAPFGADPEGAALRERCAAVGIDVAHAVASPLPTSRYVAVLDERGELVQGINDMRAVDALSPRDLAPALASLTSADVVVVDANLPVPVLAAVGRAAAAVGAPVIAEPVSVAKAPRLLDTAMPPPWLVTPNAAELAALGGLATSASRGKSTPHSVQGLQIRPTSASRTSLGGPPDTRAATGGDEARDDQLPAAEALLERGVQAVWLRLGSRGSVLVRADGPTIETPAPAVEAADVTGAGDALLAGFLHAWVSGADLSDALTHAHAVAALTVADRHTVRPDLSPALVERFVTTGGIA</sequence>
<keyword evidence="6" id="KW-1185">Reference proteome</keyword>
<name>A0ABN2LQS6_9MICO</name>
<dbReference type="InterPro" id="IPR002173">
    <property type="entry name" value="Carboh/pur_kinase_PfkB_CS"/>
</dbReference>
<dbReference type="RefSeq" id="WP_344084836.1">
    <property type="nucleotide sequence ID" value="NZ_BAAAPO010000033.1"/>
</dbReference>
<dbReference type="Gene3D" id="3.40.1190.20">
    <property type="match status" value="2"/>
</dbReference>
<evidence type="ECO:0000313" key="6">
    <source>
        <dbReference type="Proteomes" id="UP001499938"/>
    </source>
</evidence>
<protein>
    <submittedName>
        <fullName evidence="5">PfkB family carbohydrate kinase</fullName>
    </submittedName>
</protein>
<comment type="caution">
    <text evidence="5">The sequence shown here is derived from an EMBL/GenBank/DDBJ whole genome shotgun (WGS) entry which is preliminary data.</text>
</comment>
<dbReference type="SUPFAM" id="SSF53613">
    <property type="entry name" value="Ribokinase-like"/>
    <property type="match status" value="1"/>
</dbReference>
<accession>A0ABN2LQS6</accession>
<feature type="domain" description="Carbohydrate kinase PfkB" evidence="4">
    <location>
        <begin position="6"/>
        <end position="200"/>
    </location>
</feature>
<dbReference type="Proteomes" id="UP001499938">
    <property type="component" value="Unassembled WGS sequence"/>
</dbReference>
<gene>
    <name evidence="5" type="ORF">GCM10009811_21490</name>
</gene>
<evidence type="ECO:0000256" key="3">
    <source>
        <dbReference type="SAM" id="MobiDB-lite"/>
    </source>
</evidence>
<feature type="domain" description="Carbohydrate kinase PfkB" evidence="4">
    <location>
        <begin position="242"/>
        <end position="334"/>
    </location>
</feature>